<dbReference type="InterPro" id="IPR029063">
    <property type="entry name" value="SAM-dependent_MTases_sf"/>
</dbReference>
<dbReference type="PRINTS" id="PR00508">
    <property type="entry name" value="S21N4MTFRASE"/>
</dbReference>
<dbReference type="AlphaFoldDB" id="X1MXE5"/>
<proteinExistence type="predicted"/>
<dbReference type="GO" id="GO:0032259">
    <property type="term" value="P:methylation"/>
    <property type="evidence" value="ECO:0007669"/>
    <property type="project" value="UniProtKB-KW"/>
</dbReference>
<dbReference type="PANTHER" id="PTHR13370:SF3">
    <property type="entry name" value="TRNA (GUANINE(10)-N2)-METHYLTRANSFERASE HOMOLOG"/>
    <property type="match status" value="1"/>
</dbReference>
<protein>
    <recommendedName>
        <fullName evidence="3">DNA methylase N-4/N-6 domain-containing protein</fullName>
    </recommendedName>
</protein>
<organism evidence="4">
    <name type="scientific">marine sediment metagenome</name>
    <dbReference type="NCBI Taxonomy" id="412755"/>
    <lineage>
        <taxon>unclassified sequences</taxon>
        <taxon>metagenomes</taxon>
        <taxon>ecological metagenomes</taxon>
    </lineage>
</organism>
<gene>
    <name evidence="4" type="ORF">S06H3_38406</name>
</gene>
<evidence type="ECO:0000259" key="3">
    <source>
        <dbReference type="Pfam" id="PF01555"/>
    </source>
</evidence>
<dbReference type="GO" id="GO:0005737">
    <property type="term" value="C:cytoplasm"/>
    <property type="evidence" value="ECO:0007669"/>
    <property type="project" value="TreeGrafter"/>
</dbReference>
<accession>X1MXE5</accession>
<dbReference type="EMBL" id="BARV01023407">
    <property type="protein sequence ID" value="GAI36392.1"/>
    <property type="molecule type" value="Genomic_DNA"/>
</dbReference>
<dbReference type="PANTHER" id="PTHR13370">
    <property type="entry name" value="RNA METHYLASE-RELATED"/>
    <property type="match status" value="1"/>
</dbReference>
<dbReference type="InterPro" id="IPR002941">
    <property type="entry name" value="DNA_methylase_N4/N6"/>
</dbReference>
<dbReference type="GO" id="GO:0008170">
    <property type="term" value="F:N-methyltransferase activity"/>
    <property type="evidence" value="ECO:0007669"/>
    <property type="project" value="InterPro"/>
</dbReference>
<keyword evidence="2" id="KW-0808">Transferase</keyword>
<dbReference type="Gene3D" id="3.40.50.150">
    <property type="entry name" value="Vaccinia Virus protein VP39"/>
    <property type="match status" value="1"/>
</dbReference>
<evidence type="ECO:0000256" key="2">
    <source>
        <dbReference type="ARBA" id="ARBA00022679"/>
    </source>
</evidence>
<sequence>MFTHSCEFVLFFVKGKNWTFHYEEMKKYSANGGQLKDVWRLPLCQGAERIKRADGRAAHPTQKPEALLERMISASSKPDDLVLDPFSGTGTTALVAEQLGRKWIGIENDKNYIALSVERLKKVQRALRREG</sequence>
<dbReference type="InterPro" id="IPR001091">
    <property type="entry name" value="RM_Methyltransferase"/>
</dbReference>
<comment type="caution">
    <text evidence="4">The sequence shown here is derived from an EMBL/GenBank/DDBJ whole genome shotgun (WGS) entry which is preliminary data.</text>
</comment>
<dbReference type="SUPFAM" id="SSF53335">
    <property type="entry name" value="S-adenosyl-L-methionine-dependent methyltransferases"/>
    <property type="match status" value="1"/>
</dbReference>
<name>X1MXE5_9ZZZZ</name>
<keyword evidence="1" id="KW-0489">Methyltransferase</keyword>
<dbReference type="GO" id="GO:0003677">
    <property type="term" value="F:DNA binding"/>
    <property type="evidence" value="ECO:0007669"/>
    <property type="project" value="InterPro"/>
</dbReference>
<dbReference type="Pfam" id="PF01555">
    <property type="entry name" value="N6_N4_Mtase"/>
    <property type="match status" value="1"/>
</dbReference>
<feature type="domain" description="DNA methylase N-4/N-6" evidence="3">
    <location>
        <begin position="2"/>
        <end position="117"/>
    </location>
</feature>
<evidence type="ECO:0000313" key="4">
    <source>
        <dbReference type="EMBL" id="GAI36392.1"/>
    </source>
</evidence>
<reference evidence="4" key="1">
    <citation type="journal article" date="2014" name="Front. Microbiol.">
        <title>High frequency of phylogenetically diverse reductive dehalogenase-homologous genes in deep subseafloor sedimentary metagenomes.</title>
        <authorList>
            <person name="Kawai M."/>
            <person name="Futagami T."/>
            <person name="Toyoda A."/>
            <person name="Takaki Y."/>
            <person name="Nishi S."/>
            <person name="Hori S."/>
            <person name="Arai W."/>
            <person name="Tsubouchi T."/>
            <person name="Morono Y."/>
            <person name="Uchiyama I."/>
            <person name="Ito T."/>
            <person name="Fujiyama A."/>
            <person name="Inagaki F."/>
            <person name="Takami H."/>
        </authorList>
    </citation>
    <scope>NUCLEOTIDE SEQUENCE</scope>
    <source>
        <strain evidence="4">Expedition CK06-06</strain>
    </source>
</reference>
<evidence type="ECO:0000256" key="1">
    <source>
        <dbReference type="ARBA" id="ARBA00022603"/>
    </source>
</evidence>